<dbReference type="InterPro" id="IPR043128">
    <property type="entry name" value="Rev_trsase/Diguanyl_cyclase"/>
</dbReference>
<dbReference type="InterPro" id="IPR053134">
    <property type="entry name" value="RNA-dir_DNA_polymerase"/>
</dbReference>
<dbReference type="Proteomes" id="UP000818029">
    <property type="component" value="Chromosome A10"/>
</dbReference>
<accession>A0ABM2YX41</accession>
<reference evidence="3" key="2">
    <citation type="submission" date="2025-08" db="UniProtKB">
        <authorList>
            <consortium name="RefSeq"/>
        </authorList>
    </citation>
    <scope>IDENTIFICATION</scope>
</reference>
<reference evidence="2" key="1">
    <citation type="journal article" date="2020" name="Nat. Genet.">
        <title>Genomic diversifications of five Gossypium allopolyploid species and their impact on cotton improvement.</title>
        <authorList>
            <person name="Chen Z.J."/>
            <person name="Sreedasyam A."/>
            <person name="Ando A."/>
            <person name="Song Q."/>
            <person name="De Santiago L.M."/>
            <person name="Hulse-Kemp A.M."/>
            <person name="Ding M."/>
            <person name="Ye W."/>
            <person name="Kirkbride R.C."/>
            <person name="Jenkins J."/>
            <person name="Plott C."/>
            <person name="Lovell J."/>
            <person name="Lin Y.M."/>
            <person name="Vaughn R."/>
            <person name="Liu B."/>
            <person name="Simpson S."/>
            <person name="Scheffler B.E."/>
            <person name="Wen L."/>
            <person name="Saski C.A."/>
            <person name="Grover C.E."/>
            <person name="Hu G."/>
            <person name="Conover J.L."/>
            <person name="Carlson J.W."/>
            <person name="Shu S."/>
            <person name="Boston L.B."/>
            <person name="Williams M."/>
            <person name="Peterson D.G."/>
            <person name="McGee K."/>
            <person name="Jones D.C."/>
            <person name="Wendel J.F."/>
            <person name="Stelly D.M."/>
            <person name="Grimwood J."/>
            <person name="Schmutz J."/>
        </authorList>
    </citation>
    <scope>NUCLEOTIDE SEQUENCE [LARGE SCALE GENOMIC DNA]</scope>
    <source>
        <strain evidence="2">cv. TM-1</strain>
    </source>
</reference>
<name>A0ABM2YX41_GOSHI</name>
<feature type="domain" description="Reverse transcriptase" evidence="1">
    <location>
        <begin position="58"/>
        <end position="128"/>
    </location>
</feature>
<dbReference type="Pfam" id="PF00078">
    <property type="entry name" value="RVT_1"/>
    <property type="match status" value="1"/>
</dbReference>
<keyword evidence="2" id="KW-1185">Reference proteome</keyword>
<dbReference type="RefSeq" id="XP_040934468.1">
    <property type="nucleotide sequence ID" value="XM_041078534.1"/>
</dbReference>
<dbReference type="Gene3D" id="3.30.70.270">
    <property type="match status" value="1"/>
</dbReference>
<dbReference type="InterPro" id="IPR000477">
    <property type="entry name" value="RT_dom"/>
</dbReference>
<dbReference type="PANTHER" id="PTHR24559">
    <property type="entry name" value="TRANSPOSON TY3-I GAG-POL POLYPROTEIN"/>
    <property type="match status" value="1"/>
</dbReference>
<evidence type="ECO:0000259" key="1">
    <source>
        <dbReference type="Pfam" id="PF00078"/>
    </source>
</evidence>
<gene>
    <name evidence="3" type="primary">LOC121208002</name>
</gene>
<evidence type="ECO:0000313" key="2">
    <source>
        <dbReference type="Proteomes" id="UP000818029"/>
    </source>
</evidence>
<dbReference type="InterPro" id="IPR043502">
    <property type="entry name" value="DNA/RNA_pol_sf"/>
</dbReference>
<protein>
    <recommendedName>
        <fullName evidence="1">Reverse transcriptase domain-containing protein</fullName>
    </recommendedName>
</protein>
<dbReference type="PANTHER" id="PTHR24559:SF444">
    <property type="entry name" value="REVERSE TRANSCRIPTASE DOMAIN-CONTAINING PROTEIN"/>
    <property type="match status" value="1"/>
</dbReference>
<proteinExistence type="predicted"/>
<dbReference type="SUPFAM" id="SSF56672">
    <property type="entry name" value="DNA/RNA polymerases"/>
    <property type="match status" value="1"/>
</dbReference>
<sequence length="133" mass="15488">MFDRIRSAQLEDDKLLKKREMIQNGTTENFSIDGNGYLRFQNRLCIPNNSELKELILQEAHNSLFAFHPGDKFVIVIFDDILIYSRDESEHGEHLITVLQTLRDKQLYAKFSKSEFWLKEVGFLGYNVSDAGI</sequence>
<evidence type="ECO:0000313" key="3">
    <source>
        <dbReference type="RefSeq" id="XP_040934468.1"/>
    </source>
</evidence>
<dbReference type="GeneID" id="121208002"/>
<organism evidence="2 3">
    <name type="scientific">Gossypium hirsutum</name>
    <name type="common">Upland cotton</name>
    <name type="synonym">Gossypium mexicanum</name>
    <dbReference type="NCBI Taxonomy" id="3635"/>
    <lineage>
        <taxon>Eukaryota</taxon>
        <taxon>Viridiplantae</taxon>
        <taxon>Streptophyta</taxon>
        <taxon>Embryophyta</taxon>
        <taxon>Tracheophyta</taxon>
        <taxon>Spermatophyta</taxon>
        <taxon>Magnoliopsida</taxon>
        <taxon>eudicotyledons</taxon>
        <taxon>Gunneridae</taxon>
        <taxon>Pentapetalae</taxon>
        <taxon>rosids</taxon>
        <taxon>malvids</taxon>
        <taxon>Malvales</taxon>
        <taxon>Malvaceae</taxon>
        <taxon>Malvoideae</taxon>
        <taxon>Gossypium</taxon>
    </lineage>
</organism>